<dbReference type="SUPFAM" id="SSF51905">
    <property type="entry name" value="FAD/NAD(P)-binding domain"/>
    <property type="match status" value="1"/>
</dbReference>
<feature type="domain" description="FAD/NAD(P)-binding" evidence="4">
    <location>
        <begin position="68"/>
        <end position="174"/>
    </location>
</feature>
<dbReference type="InterPro" id="IPR036188">
    <property type="entry name" value="FAD/NAD-bd_sf"/>
</dbReference>
<feature type="region of interest" description="Disordered" evidence="3">
    <location>
        <begin position="345"/>
        <end position="377"/>
    </location>
</feature>
<dbReference type="GO" id="GO:0016491">
    <property type="term" value="F:oxidoreductase activity"/>
    <property type="evidence" value="ECO:0007669"/>
    <property type="project" value="UniProtKB-KW"/>
</dbReference>
<accession>A0A8J7UPH7</accession>
<proteinExistence type="predicted"/>
<evidence type="ECO:0000256" key="1">
    <source>
        <dbReference type="ARBA" id="ARBA00022630"/>
    </source>
</evidence>
<evidence type="ECO:0000256" key="2">
    <source>
        <dbReference type="ARBA" id="ARBA00023002"/>
    </source>
</evidence>
<dbReference type="InterPro" id="IPR023753">
    <property type="entry name" value="FAD/NAD-binding_dom"/>
</dbReference>
<dbReference type="Pfam" id="PF07992">
    <property type="entry name" value="Pyr_redox_2"/>
    <property type="match status" value="1"/>
</dbReference>
<dbReference type="PRINTS" id="PR00469">
    <property type="entry name" value="PNDRDTASEII"/>
</dbReference>
<gene>
    <name evidence="5" type="ORF">J2744_002537</name>
</gene>
<feature type="compositionally biased region" description="Basic and acidic residues" evidence="3">
    <location>
        <begin position="345"/>
        <end position="371"/>
    </location>
</feature>
<evidence type="ECO:0000256" key="3">
    <source>
        <dbReference type="SAM" id="MobiDB-lite"/>
    </source>
</evidence>
<dbReference type="AlphaFoldDB" id="A0A8J7UPH7"/>
<evidence type="ECO:0000313" key="6">
    <source>
        <dbReference type="Proteomes" id="UP000770586"/>
    </source>
</evidence>
<protein>
    <recommendedName>
        <fullName evidence="4">FAD/NAD(P)-binding domain-containing protein</fullName>
    </recommendedName>
</protein>
<evidence type="ECO:0000259" key="4">
    <source>
        <dbReference type="Pfam" id="PF07992"/>
    </source>
</evidence>
<dbReference type="PANTHER" id="PTHR48105">
    <property type="entry name" value="THIOREDOXIN REDUCTASE 1-RELATED-RELATED"/>
    <property type="match status" value="1"/>
</dbReference>
<name>A0A8J7UPH7_9EURY</name>
<sequence>MRADSARVHGTWYAGEESGFIQRIIVSEFIVQKGYYNVESVPIAMKYETESRAQSNGTDSRISTSESFDVVIVGGGPAGSAVGVFTARYGLDTLIFDRGNSSLQRCAFLENYLGFPGGIDIETFYELIHDHATEMGCKLRSEFVEEVDQLDSGRFKITTQDDDIVEADRVVAATRYKSEYLRELNDEGEMFETRDRGGKQRNNFDCKYPDEDGRTPTDGLYVASPAEDVEIQVLSSAGHGSRVARTVIEDVRREHGFPDGISDYNDWMRRLGHGRDKESMRDKLRGKINRDLPDDVDEESLVEIRDSEVDRRLDRYLSQDKIEHRTERGHDRLLEHIDDDRILAAAHEIKSERRTDSDRQGETSERDETTGDHASNI</sequence>
<keyword evidence="2" id="KW-0560">Oxidoreductase</keyword>
<keyword evidence="1" id="KW-0285">Flavoprotein</keyword>
<dbReference type="EMBL" id="JAGGKE010000012">
    <property type="protein sequence ID" value="MBP1902835.1"/>
    <property type="molecule type" value="Genomic_DNA"/>
</dbReference>
<keyword evidence="6" id="KW-1185">Reference proteome</keyword>
<feature type="region of interest" description="Disordered" evidence="3">
    <location>
        <begin position="191"/>
        <end position="212"/>
    </location>
</feature>
<comment type="caution">
    <text evidence="5">The sequence shown here is derived from an EMBL/GenBank/DDBJ whole genome shotgun (WGS) entry which is preliminary data.</text>
</comment>
<organism evidence="5 6">
    <name type="scientific">Halorubrum trapanicum</name>
    <dbReference type="NCBI Taxonomy" id="29284"/>
    <lineage>
        <taxon>Archaea</taxon>
        <taxon>Methanobacteriati</taxon>
        <taxon>Methanobacteriota</taxon>
        <taxon>Stenosarchaea group</taxon>
        <taxon>Halobacteria</taxon>
        <taxon>Halobacteriales</taxon>
        <taxon>Haloferacaceae</taxon>
        <taxon>Halorubrum</taxon>
    </lineage>
</organism>
<reference evidence="5 6" key="1">
    <citation type="submission" date="2021-03" db="EMBL/GenBank/DDBJ databases">
        <title>Genomic Encyclopedia of Type Strains, Phase IV (KMG-IV): sequencing the most valuable type-strain genomes for metagenomic binning, comparative biology and taxonomic classification.</title>
        <authorList>
            <person name="Goeker M."/>
        </authorList>
    </citation>
    <scope>NUCLEOTIDE SEQUENCE [LARGE SCALE GENOMIC DNA]</scope>
    <source>
        <strain evidence="5 6">DSM 12287</strain>
    </source>
</reference>
<evidence type="ECO:0000313" key="5">
    <source>
        <dbReference type="EMBL" id="MBP1902835.1"/>
    </source>
</evidence>
<dbReference type="Proteomes" id="UP000770586">
    <property type="component" value="Unassembled WGS sequence"/>
</dbReference>
<dbReference type="InterPro" id="IPR050097">
    <property type="entry name" value="Ferredoxin-NADP_redctase_2"/>
</dbReference>
<dbReference type="Gene3D" id="3.50.50.60">
    <property type="entry name" value="FAD/NAD(P)-binding domain"/>
    <property type="match status" value="1"/>
</dbReference>